<evidence type="ECO:0000313" key="1">
    <source>
        <dbReference type="EMBL" id="GBM53977.1"/>
    </source>
</evidence>
<dbReference type="EMBL" id="BGPR01001439">
    <property type="protein sequence ID" value="GBM53977.1"/>
    <property type="molecule type" value="Genomic_DNA"/>
</dbReference>
<protein>
    <submittedName>
        <fullName evidence="1">Uncharacterized protein</fullName>
    </submittedName>
</protein>
<evidence type="ECO:0000313" key="2">
    <source>
        <dbReference type="Proteomes" id="UP000499080"/>
    </source>
</evidence>
<organism evidence="1 2">
    <name type="scientific">Araneus ventricosus</name>
    <name type="common">Orbweaver spider</name>
    <name type="synonym">Epeira ventricosa</name>
    <dbReference type="NCBI Taxonomy" id="182803"/>
    <lineage>
        <taxon>Eukaryota</taxon>
        <taxon>Metazoa</taxon>
        <taxon>Ecdysozoa</taxon>
        <taxon>Arthropoda</taxon>
        <taxon>Chelicerata</taxon>
        <taxon>Arachnida</taxon>
        <taxon>Araneae</taxon>
        <taxon>Araneomorphae</taxon>
        <taxon>Entelegynae</taxon>
        <taxon>Araneoidea</taxon>
        <taxon>Araneidae</taxon>
        <taxon>Araneus</taxon>
    </lineage>
</organism>
<dbReference type="AlphaFoldDB" id="A0A4Y2GLC5"/>
<keyword evidence="2" id="KW-1185">Reference proteome</keyword>
<gene>
    <name evidence="1" type="ORF">AVEN_18738_1</name>
</gene>
<proteinExistence type="predicted"/>
<name>A0A4Y2GLC5_ARAVE</name>
<reference evidence="1 2" key="1">
    <citation type="journal article" date="2019" name="Sci. Rep.">
        <title>Orb-weaving spider Araneus ventricosus genome elucidates the spidroin gene catalogue.</title>
        <authorList>
            <person name="Kono N."/>
            <person name="Nakamura H."/>
            <person name="Ohtoshi R."/>
            <person name="Moran D.A.P."/>
            <person name="Shinohara A."/>
            <person name="Yoshida Y."/>
            <person name="Fujiwara M."/>
            <person name="Mori M."/>
            <person name="Tomita M."/>
            <person name="Arakawa K."/>
        </authorList>
    </citation>
    <scope>NUCLEOTIDE SEQUENCE [LARGE SCALE GENOMIC DNA]</scope>
</reference>
<comment type="caution">
    <text evidence="1">The sequence shown here is derived from an EMBL/GenBank/DDBJ whole genome shotgun (WGS) entry which is preliminary data.</text>
</comment>
<dbReference type="Proteomes" id="UP000499080">
    <property type="component" value="Unassembled WGS sequence"/>
</dbReference>
<accession>A0A4Y2GLC5</accession>
<sequence length="142" mass="16277">MKGLREYCGQLQNSHHRPSGNPSHGRQRPVTIIALSARGNEKLLTNVYIGWVPCTLGSCHSPKTSRHVTHRDNRSEGISVSWMANYVTVKVTSDWFEFSLLTVFRHYRVHFKTDRIQSTISDILSDRSRDEKIWSSGTHGNR</sequence>